<dbReference type="EMBL" id="BTRK01000005">
    <property type="protein sequence ID" value="GMR55495.1"/>
    <property type="molecule type" value="Genomic_DNA"/>
</dbReference>
<dbReference type="GO" id="GO:0000981">
    <property type="term" value="F:DNA-binding transcription factor activity, RNA polymerase II-specific"/>
    <property type="evidence" value="ECO:0007669"/>
    <property type="project" value="TreeGrafter"/>
</dbReference>
<keyword evidence="5" id="KW-0862">Zinc</keyword>
<gene>
    <name evidence="9" type="ORF">PMAYCL1PPCAC_25690</name>
</gene>
<feature type="domain" description="C2H2-type" evidence="8">
    <location>
        <begin position="82"/>
        <end position="110"/>
    </location>
</feature>
<evidence type="ECO:0000256" key="1">
    <source>
        <dbReference type="ARBA" id="ARBA00004123"/>
    </source>
</evidence>
<accession>A0AAN5D4C7</accession>
<keyword evidence="4 7" id="KW-0863">Zinc-finger</keyword>
<sequence>SEGSREETAACNSRKIPNGIKEEAGIVQEDSIADVIYPSAGKEGESVPLVDLTCVCSQCGKNLITKSNLEFHMRVHTGAKTFVCPHCDAFFINKSNHYNHIRYVHKIEVGKMETVESGSTTTPKKSYVCNECGKNLSSKQGL</sequence>
<keyword evidence="2" id="KW-0479">Metal-binding</keyword>
<dbReference type="InterPro" id="IPR013087">
    <property type="entry name" value="Znf_C2H2_type"/>
</dbReference>
<evidence type="ECO:0000256" key="7">
    <source>
        <dbReference type="PROSITE-ProRule" id="PRU00042"/>
    </source>
</evidence>
<protein>
    <recommendedName>
        <fullName evidence="8">C2H2-type domain-containing protein</fullName>
    </recommendedName>
</protein>
<feature type="domain" description="C2H2-type" evidence="8">
    <location>
        <begin position="54"/>
        <end position="81"/>
    </location>
</feature>
<dbReference type="SUPFAM" id="SSF57667">
    <property type="entry name" value="beta-beta-alpha zinc fingers"/>
    <property type="match status" value="1"/>
</dbReference>
<evidence type="ECO:0000256" key="3">
    <source>
        <dbReference type="ARBA" id="ARBA00022737"/>
    </source>
</evidence>
<dbReference type="GO" id="GO:0005634">
    <property type="term" value="C:nucleus"/>
    <property type="evidence" value="ECO:0007669"/>
    <property type="project" value="UniProtKB-SubCell"/>
</dbReference>
<comment type="caution">
    <text evidence="9">The sequence shown here is derived from an EMBL/GenBank/DDBJ whole genome shotgun (WGS) entry which is preliminary data.</text>
</comment>
<comment type="subcellular location">
    <subcellularLocation>
        <location evidence="1">Nucleus</location>
    </subcellularLocation>
</comment>
<evidence type="ECO:0000256" key="6">
    <source>
        <dbReference type="ARBA" id="ARBA00023242"/>
    </source>
</evidence>
<reference evidence="10" key="1">
    <citation type="submission" date="2022-10" db="EMBL/GenBank/DDBJ databases">
        <title>Genome assembly of Pristionchus species.</title>
        <authorList>
            <person name="Yoshida K."/>
            <person name="Sommer R.J."/>
        </authorList>
    </citation>
    <scope>NUCLEOTIDE SEQUENCE [LARGE SCALE GENOMIC DNA]</scope>
    <source>
        <strain evidence="10">RS5460</strain>
    </source>
</reference>
<evidence type="ECO:0000259" key="8">
    <source>
        <dbReference type="PROSITE" id="PS50157"/>
    </source>
</evidence>
<dbReference type="Gene3D" id="3.30.160.60">
    <property type="entry name" value="Classic Zinc Finger"/>
    <property type="match status" value="2"/>
</dbReference>
<dbReference type="PANTHER" id="PTHR24394:SF44">
    <property type="entry name" value="ZINC FINGER PROTEIN 271-LIKE"/>
    <property type="match status" value="1"/>
</dbReference>
<evidence type="ECO:0000256" key="2">
    <source>
        <dbReference type="ARBA" id="ARBA00022723"/>
    </source>
</evidence>
<dbReference type="AlphaFoldDB" id="A0AAN5D4C7"/>
<dbReference type="InterPro" id="IPR036236">
    <property type="entry name" value="Znf_C2H2_sf"/>
</dbReference>
<keyword evidence="3" id="KW-0677">Repeat</keyword>
<keyword evidence="10" id="KW-1185">Reference proteome</keyword>
<dbReference type="PANTHER" id="PTHR24394">
    <property type="entry name" value="ZINC FINGER PROTEIN"/>
    <property type="match status" value="1"/>
</dbReference>
<dbReference type="PROSITE" id="PS50157">
    <property type="entry name" value="ZINC_FINGER_C2H2_2"/>
    <property type="match status" value="2"/>
</dbReference>
<name>A0AAN5D4C7_9BILA</name>
<proteinExistence type="predicted"/>
<organism evidence="9 10">
    <name type="scientific">Pristionchus mayeri</name>
    <dbReference type="NCBI Taxonomy" id="1317129"/>
    <lineage>
        <taxon>Eukaryota</taxon>
        <taxon>Metazoa</taxon>
        <taxon>Ecdysozoa</taxon>
        <taxon>Nematoda</taxon>
        <taxon>Chromadorea</taxon>
        <taxon>Rhabditida</taxon>
        <taxon>Rhabditina</taxon>
        <taxon>Diplogasteromorpha</taxon>
        <taxon>Diplogasteroidea</taxon>
        <taxon>Neodiplogasteridae</taxon>
        <taxon>Pristionchus</taxon>
    </lineage>
</organism>
<feature type="non-terminal residue" evidence="9">
    <location>
        <position position="1"/>
    </location>
</feature>
<evidence type="ECO:0000256" key="5">
    <source>
        <dbReference type="ARBA" id="ARBA00022833"/>
    </source>
</evidence>
<evidence type="ECO:0000256" key="4">
    <source>
        <dbReference type="ARBA" id="ARBA00022771"/>
    </source>
</evidence>
<dbReference type="Pfam" id="PF00096">
    <property type="entry name" value="zf-C2H2"/>
    <property type="match status" value="2"/>
</dbReference>
<dbReference type="SMART" id="SM00355">
    <property type="entry name" value="ZnF_C2H2"/>
    <property type="match status" value="2"/>
</dbReference>
<dbReference type="Proteomes" id="UP001328107">
    <property type="component" value="Unassembled WGS sequence"/>
</dbReference>
<evidence type="ECO:0000313" key="10">
    <source>
        <dbReference type="Proteomes" id="UP001328107"/>
    </source>
</evidence>
<evidence type="ECO:0000313" key="9">
    <source>
        <dbReference type="EMBL" id="GMR55495.1"/>
    </source>
</evidence>
<dbReference type="FunFam" id="3.30.160.60:FF:001818">
    <property type="entry name" value="GDNF-inducible zinc finger protein 1 isoform X1"/>
    <property type="match status" value="1"/>
</dbReference>
<feature type="non-terminal residue" evidence="9">
    <location>
        <position position="142"/>
    </location>
</feature>
<dbReference type="PROSITE" id="PS00028">
    <property type="entry name" value="ZINC_FINGER_C2H2_1"/>
    <property type="match status" value="2"/>
</dbReference>
<keyword evidence="6" id="KW-0539">Nucleus</keyword>
<dbReference type="GO" id="GO:0008270">
    <property type="term" value="F:zinc ion binding"/>
    <property type="evidence" value="ECO:0007669"/>
    <property type="project" value="UniProtKB-KW"/>
</dbReference>